<evidence type="ECO:0000313" key="3">
    <source>
        <dbReference type="Proteomes" id="UP001595530"/>
    </source>
</evidence>
<organism evidence="2 3">
    <name type="scientific">Undibacterium arcticum</name>
    <dbReference type="NCBI Taxonomy" id="1762892"/>
    <lineage>
        <taxon>Bacteria</taxon>
        <taxon>Pseudomonadati</taxon>
        <taxon>Pseudomonadota</taxon>
        <taxon>Betaproteobacteria</taxon>
        <taxon>Burkholderiales</taxon>
        <taxon>Oxalobacteraceae</taxon>
        <taxon>Undibacterium</taxon>
    </lineage>
</organism>
<feature type="domain" description="Flagellar Assembly Protein A N-terminal region" evidence="1">
    <location>
        <begin position="78"/>
        <end position="245"/>
    </location>
</feature>
<dbReference type="RefSeq" id="WP_390324658.1">
    <property type="nucleotide sequence ID" value="NZ_JBHRTP010000038.1"/>
</dbReference>
<name>A0ABV7F1D5_9BURK</name>
<dbReference type="InterPro" id="IPR046866">
    <property type="entry name" value="FapA_N"/>
</dbReference>
<dbReference type="InterPro" id="IPR046865">
    <property type="entry name" value="FapA_b_solenoid"/>
</dbReference>
<evidence type="ECO:0000313" key="2">
    <source>
        <dbReference type="EMBL" id="MFC3108878.1"/>
    </source>
</evidence>
<sequence length="538" mass="56851">MSSLTFTCNDTNGELEVRFDPAVAAPAPDVATFNQALVDSGFGNLHIYQHALTGFINACGTASTELTAVIGKRRDGEFSLKVAADLMSARLTLIPPQGGRAVAGAVRAALQEQGIVHGILHNQLDAALAAGACEDLIIAAGNWPLDGTEARFEALLADKDQELSHVDEMANIQYRDLGHLLLVEPGDRLMRRTPAIQGCDGIDIRGQTLLAKPVPDRPFDKNLQGAAPAPDDPDLLLATIAGQPVPMADGVIVNSVIEVPNVDLSTGHVVFAGTIRISGDVKAGMRLDVTGDVFVSGTVEAAQITAGGNVAVKGGIIGHADTHFAGNVLTPSTARIISKGSVQALFMENVHVEAGDSILIHGSARQCELVARNEIIVGKKNPKSSQIVGGSALATHRVKVGLLGSPNGIKTRVQVGFDPYLDQVLHGLEQQQQRKLGDFEQVLKLITYFNKNPHKNVGGIGAKAEATRLRLLEEIDSLGAEQAQLSEKMGSIDKARIEIGTALYDGVEVRIGNQVWQVLDEIGAGTVLVRDGKITVRA</sequence>
<dbReference type="Pfam" id="PF03961">
    <property type="entry name" value="FapA"/>
    <property type="match status" value="1"/>
</dbReference>
<dbReference type="EMBL" id="JBHRTP010000038">
    <property type="protein sequence ID" value="MFC3108878.1"/>
    <property type="molecule type" value="Genomic_DNA"/>
</dbReference>
<gene>
    <name evidence="2" type="ORF">ACFOFO_13055</name>
</gene>
<proteinExistence type="predicted"/>
<dbReference type="PANTHER" id="PTHR38032:SF1">
    <property type="entry name" value="RNA-BINDING PROTEIN KHPB N-TERMINAL DOMAIN-CONTAINING PROTEIN"/>
    <property type="match status" value="1"/>
</dbReference>
<dbReference type="PANTHER" id="PTHR38032">
    <property type="entry name" value="POLYMERASE-RELATED"/>
    <property type="match status" value="1"/>
</dbReference>
<comment type="caution">
    <text evidence="2">The sequence shown here is derived from an EMBL/GenBank/DDBJ whole genome shotgun (WGS) entry which is preliminary data.</text>
</comment>
<reference evidence="3" key="1">
    <citation type="journal article" date="2019" name="Int. J. Syst. Evol. Microbiol.">
        <title>The Global Catalogue of Microorganisms (GCM) 10K type strain sequencing project: providing services to taxonomists for standard genome sequencing and annotation.</title>
        <authorList>
            <consortium name="The Broad Institute Genomics Platform"/>
            <consortium name="The Broad Institute Genome Sequencing Center for Infectious Disease"/>
            <person name="Wu L."/>
            <person name="Ma J."/>
        </authorList>
    </citation>
    <scope>NUCLEOTIDE SEQUENCE [LARGE SCALE GENOMIC DNA]</scope>
    <source>
        <strain evidence="3">KCTC 42986</strain>
    </source>
</reference>
<keyword evidence="3" id="KW-1185">Reference proteome</keyword>
<dbReference type="InterPro" id="IPR005646">
    <property type="entry name" value="FapA"/>
</dbReference>
<protein>
    <submittedName>
        <fullName evidence="2">DUF342 domain-containing protein</fullName>
    </submittedName>
</protein>
<accession>A0ABV7F1D5</accession>
<evidence type="ECO:0000259" key="1">
    <source>
        <dbReference type="Pfam" id="PF20250"/>
    </source>
</evidence>
<dbReference type="Proteomes" id="UP001595530">
    <property type="component" value="Unassembled WGS sequence"/>
</dbReference>
<dbReference type="Pfam" id="PF20250">
    <property type="entry name" value="FapA_N"/>
    <property type="match status" value="1"/>
</dbReference>